<organism evidence="1 2">
    <name type="scientific">Mandrillus leucophaeus</name>
    <name type="common">Drill</name>
    <name type="synonym">Papio leucophaeus</name>
    <dbReference type="NCBI Taxonomy" id="9568"/>
    <lineage>
        <taxon>Eukaryota</taxon>
        <taxon>Metazoa</taxon>
        <taxon>Chordata</taxon>
        <taxon>Craniata</taxon>
        <taxon>Vertebrata</taxon>
        <taxon>Euteleostomi</taxon>
        <taxon>Mammalia</taxon>
        <taxon>Eutheria</taxon>
        <taxon>Euarchontoglires</taxon>
        <taxon>Primates</taxon>
        <taxon>Haplorrhini</taxon>
        <taxon>Catarrhini</taxon>
        <taxon>Cercopithecidae</taxon>
        <taxon>Cercopithecinae</taxon>
        <taxon>Mandrillus</taxon>
    </lineage>
</organism>
<dbReference type="STRING" id="9568.ENSMLEP00000009721"/>
<dbReference type="Proteomes" id="UP000233140">
    <property type="component" value="Unassembled WGS sequence"/>
</dbReference>
<sequence>MAILSKIIYRFNAIPIKACNVKTILSQKKKRQKTKAVGITLPEFKLYYKATVTKTAWYWYQNRGLDQWNRTEPSEIIPPIYNHLIFGKPDKNKKWGKDSLFNKRSICRKLKLDSFLTPYTKINSRWIKDLYVRPKTIKTLEENLGNTIQDIGIGKDFLSKTPKAMATKGKIDKWNLIKPKSFCTAKETTIRVNRLLTEWEKIFAIYSSDKGLISMIYKDLEQIYKKKTNNLI</sequence>
<dbReference type="AlphaFoldDB" id="A0A2K5Y2D8"/>
<protein>
    <submittedName>
        <fullName evidence="1">Uncharacterized protein</fullName>
    </submittedName>
</protein>
<accession>A0A2K5Y2D8</accession>
<dbReference type="Ensembl" id="ENSMLET00000033123.1">
    <property type="protein sequence ID" value="ENSMLEP00000009721.1"/>
    <property type="gene ID" value="ENSMLEG00000029046.1"/>
</dbReference>
<reference evidence="1" key="2">
    <citation type="submission" date="2025-09" db="UniProtKB">
        <authorList>
            <consortium name="Ensembl"/>
        </authorList>
    </citation>
    <scope>IDENTIFICATION</scope>
</reference>
<proteinExistence type="predicted"/>
<dbReference type="OMA" id="KENWTST"/>
<dbReference type="PANTHER" id="PTHR19446">
    <property type="entry name" value="REVERSE TRANSCRIPTASES"/>
    <property type="match status" value="1"/>
</dbReference>
<keyword evidence="2" id="KW-1185">Reference proteome</keyword>
<dbReference type="GeneTree" id="ENSGT01150000287003"/>
<evidence type="ECO:0000313" key="2">
    <source>
        <dbReference type="Proteomes" id="UP000233140"/>
    </source>
</evidence>
<evidence type="ECO:0000313" key="1">
    <source>
        <dbReference type="Ensembl" id="ENSMLEP00000009721.1"/>
    </source>
</evidence>
<name>A0A2K5Y2D8_MANLE</name>
<reference evidence="1" key="1">
    <citation type="submission" date="2025-08" db="UniProtKB">
        <authorList>
            <consortium name="Ensembl"/>
        </authorList>
    </citation>
    <scope>IDENTIFICATION</scope>
</reference>